<dbReference type="CDD" id="cd00082">
    <property type="entry name" value="HisKA"/>
    <property type="match status" value="1"/>
</dbReference>
<keyword evidence="9 17" id="KW-0418">Kinase</keyword>
<dbReference type="Gene3D" id="6.10.340.10">
    <property type="match status" value="1"/>
</dbReference>
<feature type="transmembrane region" description="Helical" evidence="14">
    <location>
        <begin position="22"/>
        <end position="47"/>
    </location>
</feature>
<dbReference type="PANTHER" id="PTHR45528">
    <property type="entry name" value="SENSOR HISTIDINE KINASE CPXA"/>
    <property type="match status" value="1"/>
</dbReference>
<proteinExistence type="predicted"/>
<dbReference type="InterPro" id="IPR003661">
    <property type="entry name" value="HisK_dim/P_dom"/>
</dbReference>
<dbReference type="PROSITE" id="PS50109">
    <property type="entry name" value="HIS_KIN"/>
    <property type="match status" value="1"/>
</dbReference>
<dbReference type="SMART" id="SM00388">
    <property type="entry name" value="HisKA"/>
    <property type="match status" value="1"/>
</dbReference>
<keyword evidence="11 14" id="KW-1133">Transmembrane helix</keyword>
<evidence type="ECO:0000256" key="2">
    <source>
        <dbReference type="ARBA" id="ARBA00004651"/>
    </source>
</evidence>
<keyword evidence="7 14" id="KW-0812">Transmembrane</keyword>
<dbReference type="EC" id="2.7.13.3" evidence="3"/>
<dbReference type="PRINTS" id="PR00344">
    <property type="entry name" value="BCTRLSENSOR"/>
</dbReference>
<dbReference type="InterPro" id="IPR005467">
    <property type="entry name" value="His_kinase_dom"/>
</dbReference>
<evidence type="ECO:0000259" key="16">
    <source>
        <dbReference type="PROSITE" id="PS50885"/>
    </source>
</evidence>
<feature type="domain" description="HAMP" evidence="16">
    <location>
        <begin position="106"/>
        <end position="158"/>
    </location>
</feature>
<evidence type="ECO:0000256" key="3">
    <source>
        <dbReference type="ARBA" id="ARBA00012438"/>
    </source>
</evidence>
<feature type="transmembrane region" description="Helical" evidence="14">
    <location>
        <begin position="82"/>
        <end position="104"/>
    </location>
</feature>
<dbReference type="PROSITE" id="PS50885">
    <property type="entry name" value="HAMP"/>
    <property type="match status" value="1"/>
</dbReference>
<evidence type="ECO:0000256" key="10">
    <source>
        <dbReference type="ARBA" id="ARBA00022840"/>
    </source>
</evidence>
<dbReference type="InterPro" id="IPR036097">
    <property type="entry name" value="HisK_dim/P_sf"/>
</dbReference>
<dbReference type="InterPro" id="IPR003660">
    <property type="entry name" value="HAMP_dom"/>
</dbReference>
<dbReference type="InterPro" id="IPR003594">
    <property type="entry name" value="HATPase_dom"/>
</dbReference>
<evidence type="ECO:0000256" key="11">
    <source>
        <dbReference type="ARBA" id="ARBA00022989"/>
    </source>
</evidence>
<sequence>MDWLDGVINRLFARRSSLDQSLLLYLFIGVLAVAFTTLITVSICVSWERLIIMPDFKESSYWEYLTWTPPVKSSRTIQMLELIRQYSIFLYVFLGIYIATKLFYRKRILQPIRILEKSIEQIEQGNYHQPVYYNTYDEFEKTSLGLDHLRLTLQTNQKELNKLYHDQKKVNAAFSHDLRTPLATIQNNLELLEAYFEQDCLSQEAFEKSARKIKDSITRLNSFSKTMHQLQKLEDRPLQKTLQPLSRIEEHMLDLGRLRSEKELILTKEYPRITTKYDGHLINEVVENLLNNAYRFAERTISITITLQEQLLIIYVKDDGPGFSKKELLTATEPYYSQNKSSHFGLGLTIAEALAQKHGGNLKIANSLEGGAIVSAVFSLKD</sequence>
<dbReference type="CDD" id="cd06225">
    <property type="entry name" value="HAMP"/>
    <property type="match status" value="1"/>
</dbReference>
<keyword evidence="5" id="KW-0597">Phosphoprotein</keyword>
<evidence type="ECO:0000313" key="18">
    <source>
        <dbReference type="Proteomes" id="UP000664495"/>
    </source>
</evidence>
<dbReference type="Proteomes" id="UP000664495">
    <property type="component" value="Unassembled WGS sequence"/>
</dbReference>
<evidence type="ECO:0000256" key="12">
    <source>
        <dbReference type="ARBA" id="ARBA00023012"/>
    </source>
</evidence>
<comment type="subcellular location">
    <subcellularLocation>
        <location evidence="2">Cell membrane</location>
        <topology evidence="2">Multi-pass membrane protein</topology>
    </subcellularLocation>
</comment>
<dbReference type="InterPro" id="IPR050398">
    <property type="entry name" value="HssS/ArlS-like"/>
</dbReference>
<dbReference type="SUPFAM" id="SSF47384">
    <property type="entry name" value="Homodimeric domain of signal transducing histidine kinase"/>
    <property type="match status" value="1"/>
</dbReference>
<evidence type="ECO:0000256" key="7">
    <source>
        <dbReference type="ARBA" id="ARBA00022692"/>
    </source>
</evidence>
<evidence type="ECO:0000256" key="1">
    <source>
        <dbReference type="ARBA" id="ARBA00000085"/>
    </source>
</evidence>
<protein>
    <recommendedName>
        <fullName evidence="3">histidine kinase</fullName>
        <ecNumber evidence="3">2.7.13.3</ecNumber>
    </recommendedName>
</protein>
<dbReference type="PANTHER" id="PTHR45528:SF1">
    <property type="entry name" value="SENSOR HISTIDINE KINASE CPXA"/>
    <property type="match status" value="1"/>
</dbReference>
<name>A0ABS3HLR7_9ENTE</name>
<keyword evidence="13 14" id="KW-0472">Membrane</keyword>
<accession>A0ABS3HLR7</accession>
<dbReference type="SUPFAM" id="SSF55874">
    <property type="entry name" value="ATPase domain of HSP90 chaperone/DNA topoisomerase II/histidine kinase"/>
    <property type="match status" value="1"/>
</dbReference>
<dbReference type="Pfam" id="PF00512">
    <property type="entry name" value="HisKA"/>
    <property type="match status" value="1"/>
</dbReference>
<evidence type="ECO:0000259" key="15">
    <source>
        <dbReference type="PROSITE" id="PS50109"/>
    </source>
</evidence>
<dbReference type="EMBL" id="JAFLVR010000052">
    <property type="protein sequence ID" value="MBO0454253.1"/>
    <property type="molecule type" value="Genomic_DNA"/>
</dbReference>
<comment type="catalytic activity">
    <reaction evidence="1">
        <text>ATP + protein L-histidine = ADP + protein N-phospho-L-histidine.</text>
        <dbReference type="EC" id="2.7.13.3"/>
    </reaction>
</comment>
<evidence type="ECO:0000256" key="6">
    <source>
        <dbReference type="ARBA" id="ARBA00022679"/>
    </source>
</evidence>
<feature type="domain" description="Histidine kinase" evidence="15">
    <location>
        <begin position="173"/>
        <end position="382"/>
    </location>
</feature>
<keyword evidence="8" id="KW-0547">Nucleotide-binding</keyword>
<dbReference type="InterPro" id="IPR004358">
    <property type="entry name" value="Sig_transdc_His_kin-like_C"/>
</dbReference>
<dbReference type="Gene3D" id="3.30.565.10">
    <property type="entry name" value="Histidine kinase-like ATPase, C-terminal domain"/>
    <property type="match status" value="1"/>
</dbReference>
<keyword evidence="4" id="KW-1003">Cell membrane</keyword>
<organism evidence="17 18">
    <name type="scientific">Candidatus Enterococcus murrayae</name>
    <dbReference type="NCBI Taxonomy" id="2815321"/>
    <lineage>
        <taxon>Bacteria</taxon>
        <taxon>Bacillati</taxon>
        <taxon>Bacillota</taxon>
        <taxon>Bacilli</taxon>
        <taxon>Lactobacillales</taxon>
        <taxon>Enterococcaceae</taxon>
        <taxon>Enterococcus</taxon>
    </lineage>
</organism>
<evidence type="ECO:0000313" key="17">
    <source>
        <dbReference type="EMBL" id="MBO0454253.1"/>
    </source>
</evidence>
<evidence type="ECO:0000256" key="13">
    <source>
        <dbReference type="ARBA" id="ARBA00023136"/>
    </source>
</evidence>
<evidence type="ECO:0000256" key="14">
    <source>
        <dbReference type="SAM" id="Phobius"/>
    </source>
</evidence>
<evidence type="ECO:0000256" key="8">
    <source>
        <dbReference type="ARBA" id="ARBA00022741"/>
    </source>
</evidence>
<keyword evidence="6" id="KW-0808">Transferase</keyword>
<comment type="caution">
    <text evidence="17">The sequence shown here is derived from an EMBL/GenBank/DDBJ whole genome shotgun (WGS) entry which is preliminary data.</text>
</comment>
<keyword evidence="10" id="KW-0067">ATP-binding</keyword>
<reference evidence="17 18" key="1">
    <citation type="submission" date="2021-03" db="EMBL/GenBank/DDBJ databases">
        <title>Enterococcal diversity collection.</title>
        <authorList>
            <person name="Gilmore M.S."/>
            <person name="Schwartzman J."/>
            <person name="Van Tyne D."/>
            <person name="Martin M."/>
            <person name="Earl A.M."/>
            <person name="Manson A.L."/>
            <person name="Straub T."/>
            <person name="Salamzade R."/>
            <person name="Saavedra J."/>
            <person name="Lebreton F."/>
            <person name="Prichula J."/>
            <person name="Schaufler K."/>
            <person name="Gaca A."/>
            <person name="Sgardioli B."/>
            <person name="Wagenaar J."/>
            <person name="Strong T."/>
        </authorList>
    </citation>
    <scope>NUCLEOTIDE SEQUENCE [LARGE SCALE GENOMIC DNA]</scope>
    <source>
        <strain evidence="17 18">MJM16</strain>
    </source>
</reference>
<dbReference type="Pfam" id="PF02518">
    <property type="entry name" value="HATPase_c"/>
    <property type="match status" value="1"/>
</dbReference>
<dbReference type="Gene3D" id="1.10.287.130">
    <property type="match status" value="1"/>
</dbReference>
<evidence type="ECO:0000256" key="4">
    <source>
        <dbReference type="ARBA" id="ARBA00022475"/>
    </source>
</evidence>
<gene>
    <name evidence="17" type="ORF">JZO85_18505</name>
</gene>
<keyword evidence="18" id="KW-1185">Reference proteome</keyword>
<dbReference type="GO" id="GO:0016301">
    <property type="term" value="F:kinase activity"/>
    <property type="evidence" value="ECO:0007669"/>
    <property type="project" value="UniProtKB-KW"/>
</dbReference>
<dbReference type="InterPro" id="IPR036890">
    <property type="entry name" value="HATPase_C_sf"/>
</dbReference>
<evidence type="ECO:0000256" key="5">
    <source>
        <dbReference type="ARBA" id="ARBA00022553"/>
    </source>
</evidence>
<keyword evidence="12" id="KW-0902">Two-component regulatory system</keyword>
<dbReference type="RefSeq" id="WP_207109991.1">
    <property type="nucleotide sequence ID" value="NZ_JAFLVR010000052.1"/>
</dbReference>
<dbReference type="SMART" id="SM00387">
    <property type="entry name" value="HATPase_c"/>
    <property type="match status" value="1"/>
</dbReference>
<evidence type="ECO:0000256" key="9">
    <source>
        <dbReference type="ARBA" id="ARBA00022777"/>
    </source>
</evidence>